<dbReference type="Pfam" id="PF02120">
    <property type="entry name" value="Flg_hook"/>
    <property type="match status" value="1"/>
</dbReference>
<proteinExistence type="inferred from homology"/>
<comment type="similarity">
    <text evidence="2">Belongs to the FliK family.</text>
</comment>
<feature type="region of interest" description="Disordered" evidence="4">
    <location>
        <begin position="109"/>
        <end position="130"/>
    </location>
</feature>
<evidence type="ECO:0000256" key="3">
    <source>
        <dbReference type="ARBA" id="ARBA00022795"/>
    </source>
</evidence>
<evidence type="ECO:0000259" key="5">
    <source>
        <dbReference type="Pfam" id="PF02120"/>
    </source>
</evidence>
<keyword evidence="6" id="KW-0966">Cell projection</keyword>
<sequence length="556" mass="59352">MASMQMAAGLSEQDAGLFDGLFGASVNGDGESDLFAEMLDETLAAFQQALAEGEVEQGDWLNSLQQKFGEDELDGLLTQLGLKLEDGHLTAQVPDEATLHSDKENQRAEATLDVPDQNPIPSAGDESLDTPDNLLNFLTWAESALNRRVADQEQSKAGKGVSGDTSTEPLVDGEVLDAANVDNDIESISAGVELESALSVDGNKSSEELQRANVAVSEQGKDQANRPNEQTVAASVQQPQTQTVSGRGAELRPDLVAAPQPSTSDTPVDAEVESAIELIRRAANNQATSPSAWSGKSGQPMANGIAGTATASDLKAEADAKQQGLFDALAGDAEGGEPEPEAEVSVSRLANAVAQQLGSRNGEGPVPQANLTSAFERAELASQGVISQSQTATGTATQTPQVQQARADLQTMLQQAVDIRQQEVAANQLRERMMLMVNGRMDRAEIRLDPPELGSMMVRVQVQQDQAQVQIVTQNQQAKEMLEQSLPRLREMLQQQGVALGDTQVSHRESQGEQGQAHEHDPALAFEHAQEDMLEAEIDIPVIQRQIAPGRVDYFA</sequence>
<feature type="compositionally biased region" description="Basic and acidic residues" evidence="4">
    <location>
        <begin position="505"/>
        <end position="520"/>
    </location>
</feature>
<organism evidence="6 7">
    <name type="scientific">Corallincola platygyrae</name>
    <dbReference type="NCBI Taxonomy" id="1193278"/>
    <lineage>
        <taxon>Bacteria</taxon>
        <taxon>Pseudomonadati</taxon>
        <taxon>Pseudomonadota</taxon>
        <taxon>Gammaproteobacteria</taxon>
        <taxon>Alteromonadales</taxon>
        <taxon>Psychromonadaceae</taxon>
        <taxon>Corallincola</taxon>
    </lineage>
</organism>
<accession>A0ABW4XH79</accession>
<dbReference type="InterPro" id="IPR001635">
    <property type="entry name" value="Flag_hook_Flik"/>
</dbReference>
<evidence type="ECO:0000313" key="7">
    <source>
        <dbReference type="Proteomes" id="UP001597380"/>
    </source>
</evidence>
<protein>
    <submittedName>
        <fullName evidence="6">Flagellar hook-length control protein FliK</fullName>
    </submittedName>
</protein>
<reference evidence="7" key="1">
    <citation type="journal article" date="2019" name="Int. J. Syst. Evol. Microbiol.">
        <title>The Global Catalogue of Microorganisms (GCM) 10K type strain sequencing project: providing services to taxonomists for standard genome sequencing and annotation.</title>
        <authorList>
            <consortium name="The Broad Institute Genomics Platform"/>
            <consortium name="The Broad Institute Genome Sequencing Center for Infectious Disease"/>
            <person name="Wu L."/>
            <person name="Ma J."/>
        </authorList>
    </citation>
    <scope>NUCLEOTIDE SEQUENCE [LARGE SCALE GENOMIC DNA]</scope>
    <source>
        <strain evidence="7">CGMCC 1.10992</strain>
    </source>
</reference>
<feature type="domain" description="Flagellar hook-length control protein-like C-terminal" evidence="5">
    <location>
        <begin position="431"/>
        <end position="513"/>
    </location>
</feature>
<keyword evidence="3" id="KW-1005">Bacterial flagellum biogenesis</keyword>
<dbReference type="PRINTS" id="PR01007">
    <property type="entry name" value="FLGHOOKFLIK"/>
</dbReference>
<feature type="region of interest" description="Disordered" evidence="4">
    <location>
        <begin position="499"/>
        <end position="520"/>
    </location>
</feature>
<evidence type="ECO:0000256" key="4">
    <source>
        <dbReference type="SAM" id="MobiDB-lite"/>
    </source>
</evidence>
<gene>
    <name evidence="6" type="ORF">ACFSJ3_02340</name>
</gene>
<comment type="function">
    <text evidence="1">Controls the length of the flagellar hook.</text>
</comment>
<evidence type="ECO:0000256" key="2">
    <source>
        <dbReference type="ARBA" id="ARBA00009149"/>
    </source>
</evidence>
<keyword evidence="6" id="KW-0969">Cilium</keyword>
<feature type="region of interest" description="Disordered" evidence="4">
    <location>
        <begin position="199"/>
        <end position="268"/>
    </location>
</feature>
<name>A0ABW4XH79_9GAMM</name>
<dbReference type="InterPro" id="IPR038610">
    <property type="entry name" value="FliK-like_C_sf"/>
</dbReference>
<dbReference type="EMBL" id="JBHUHT010000007">
    <property type="protein sequence ID" value="MFD2094807.1"/>
    <property type="molecule type" value="Genomic_DNA"/>
</dbReference>
<dbReference type="PANTHER" id="PTHR37533">
    <property type="entry name" value="FLAGELLAR HOOK-LENGTH CONTROL PROTEIN"/>
    <property type="match status" value="1"/>
</dbReference>
<keyword evidence="7" id="KW-1185">Reference proteome</keyword>
<dbReference type="CDD" id="cd17470">
    <property type="entry name" value="T3SS_Flik_C"/>
    <property type="match status" value="1"/>
</dbReference>
<dbReference type="RefSeq" id="WP_345338194.1">
    <property type="nucleotide sequence ID" value="NZ_BAABLI010000004.1"/>
</dbReference>
<dbReference type="Gene3D" id="3.30.750.140">
    <property type="match status" value="1"/>
</dbReference>
<feature type="compositionally biased region" description="Polar residues" evidence="4">
    <location>
        <begin position="225"/>
        <end position="245"/>
    </location>
</feature>
<dbReference type="PANTHER" id="PTHR37533:SF2">
    <property type="entry name" value="FLAGELLAR HOOK-LENGTH CONTROL PROTEIN"/>
    <property type="match status" value="1"/>
</dbReference>
<comment type="caution">
    <text evidence="6">The sequence shown here is derived from an EMBL/GenBank/DDBJ whole genome shotgun (WGS) entry which is preliminary data.</text>
</comment>
<feature type="region of interest" description="Disordered" evidence="4">
    <location>
        <begin position="149"/>
        <end position="170"/>
    </location>
</feature>
<dbReference type="InterPro" id="IPR021136">
    <property type="entry name" value="Flagellar_hook_control-like_C"/>
</dbReference>
<evidence type="ECO:0000313" key="6">
    <source>
        <dbReference type="EMBL" id="MFD2094807.1"/>
    </source>
</evidence>
<dbReference type="Proteomes" id="UP001597380">
    <property type="component" value="Unassembled WGS sequence"/>
</dbReference>
<evidence type="ECO:0000256" key="1">
    <source>
        <dbReference type="ARBA" id="ARBA00003944"/>
    </source>
</evidence>
<dbReference type="InterPro" id="IPR052563">
    <property type="entry name" value="FliK"/>
</dbReference>
<keyword evidence="6" id="KW-0282">Flagellum</keyword>